<dbReference type="PANTHER" id="PTHR37947:SF1">
    <property type="entry name" value="BLL2462 PROTEIN"/>
    <property type="match status" value="1"/>
</dbReference>
<keyword evidence="1" id="KW-0812">Transmembrane</keyword>
<dbReference type="OrthoDB" id="9763076at2"/>
<dbReference type="SUPFAM" id="SSF52317">
    <property type="entry name" value="Class I glutamine amidotransferase-like"/>
    <property type="match status" value="1"/>
</dbReference>
<keyword evidence="1" id="KW-0472">Membrane</keyword>
<gene>
    <name evidence="2" type="ORF">DNU06_00050</name>
</gene>
<keyword evidence="1" id="KW-1133">Transmembrane helix</keyword>
<feature type="transmembrane region" description="Helical" evidence="1">
    <location>
        <begin position="6"/>
        <end position="27"/>
    </location>
</feature>
<reference evidence="2 3" key="1">
    <citation type="submission" date="2018-06" db="EMBL/GenBank/DDBJ databases">
        <title>The draft genome sequence of Crocinitomix sp. SM1701.</title>
        <authorList>
            <person name="Zhang X."/>
        </authorList>
    </citation>
    <scope>NUCLEOTIDE SEQUENCE [LARGE SCALE GENOMIC DNA]</scope>
    <source>
        <strain evidence="2 3">SM1701</strain>
    </source>
</reference>
<evidence type="ECO:0008006" key="4">
    <source>
        <dbReference type="Google" id="ProtNLM"/>
    </source>
</evidence>
<dbReference type="Proteomes" id="UP000249248">
    <property type="component" value="Unassembled WGS sequence"/>
</dbReference>
<evidence type="ECO:0000313" key="2">
    <source>
        <dbReference type="EMBL" id="PZE18262.1"/>
    </source>
</evidence>
<organism evidence="2 3">
    <name type="scientific">Putridiphycobacter roseus</name>
    <dbReference type="NCBI Taxonomy" id="2219161"/>
    <lineage>
        <taxon>Bacteria</taxon>
        <taxon>Pseudomonadati</taxon>
        <taxon>Bacteroidota</taxon>
        <taxon>Flavobacteriia</taxon>
        <taxon>Flavobacteriales</taxon>
        <taxon>Crocinitomicaceae</taxon>
        <taxon>Putridiphycobacter</taxon>
    </lineage>
</organism>
<keyword evidence="3" id="KW-1185">Reference proteome</keyword>
<dbReference type="InterPro" id="IPR036465">
    <property type="entry name" value="vWFA_dom_sf"/>
</dbReference>
<protein>
    <recommendedName>
        <fullName evidence="4">VWA domain-containing protein</fullName>
    </recommendedName>
</protein>
<dbReference type="PANTHER" id="PTHR37947">
    <property type="entry name" value="BLL2462 PROTEIN"/>
    <property type="match status" value="1"/>
</dbReference>
<evidence type="ECO:0000256" key="1">
    <source>
        <dbReference type="SAM" id="Phobius"/>
    </source>
</evidence>
<name>A0A2W1NRL1_9FLAO</name>
<dbReference type="AlphaFoldDB" id="A0A2W1NRL1"/>
<dbReference type="EMBL" id="QKSB01000001">
    <property type="protein sequence ID" value="PZE18262.1"/>
    <property type="molecule type" value="Genomic_DNA"/>
</dbReference>
<dbReference type="RefSeq" id="WP_111061163.1">
    <property type="nucleotide sequence ID" value="NZ_JBHUCU010000007.1"/>
</dbReference>
<sequence length="690" mass="78898">MKLLFTYQPAWIFLIIVLALAYSFTLYYREKILVDLKKYWLWILFAFRFLSVAIIGLLCLGIILEKFNNKSQKPIIFIVQDQSESIIQTKDSSYYKGAYLKELQIFSNHLANKFETINYGFSNVVTNELDSSYDHKLTDVSMALNQIYDQYANRNIGAIVLATDGIYNQGQNPVYTLNRKPTVPIYTIGLGDTAVLKDVLIADLIHNDIAFLGNDFPVQVNIHQRGFKGKTLKVSLMQGGKLLQSKSIQTKGEEEDIIVDFTLNAKSIGYRKYMVSVTHLAEEFTYRNNEKNFYMNIMDGRQKILLTYSGTHPDIGAIKYVIKNNDNYDVDASAIVDLKGDLKGYDLIIMHNYQKGNPVLDEMVKTNATPVLNIIGLNADLNALSNANIGFSGQGGKKEDVSFSPNPNFNEIIYPAEVMQMLSKAPPLATPQGNMKFSGGVNVIGFQKIGNINLTKPLVYVNEKRNNRYAVILGEGIWRWRLFDQMQHESTENFEIFISKLITYLAVKENKDPFKVNILNEYNETDQVLVRAELYNASYDLINTPEVKFTLKDEDGKELNNVFYRSSAAYELNLGNLNQGIYSWEAKTTFNGKVFNKKGTFIVKESKLELAYLTANHRLLKNMSQLTGGQFMLPAQLDELEQVLLNREDILPITYQEKAFDDLIDYKWLFFMVVLFLSVEWFIRKFQGGY</sequence>
<proteinExistence type="predicted"/>
<accession>A0A2W1NRL1</accession>
<comment type="caution">
    <text evidence="2">The sequence shown here is derived from an EMBL/GenBank/DDBJ whole genome shotgun (WGS) entry which is preliminary data.</text>
</comment>
<dbReference type="SUPFAM" id="SSF53300">
    <property type="entry name" value="vWA-like"/>
    <property type="match status" value="1"/>
</dbReference>
<feature type="transmembrane region" description="Helical" evidence="1">
    <location>
        <begin position="39"/>
        <end position="64"/>
    </location>
</feature>
<dbReference type="InterPro" id="IPR029062">
    <property type="entry name" value="Class_I_gatase-like"/>
</dbReference>
<evidence type="ECO:0000313" key="3">
    <source>
        <dbReference type="Proteomes" id="UP000249248"/>
    </source>
</evidence>